<evidence type="ECO:0000313" key="4">
    <source>
        <dbReference type="Proteomes" id="UP001562357"/>
    </source>
</evidence>
<dbReference type="InterPro" id="IPR036786">
    <property type="entry name" value="Ribosome_mat_SBDS_N_sf"/>
</dbReference>
<dbReference type="SUPFAM" id="SSF89895">
    <property type="entry name" value="FYSH domain"/>
    <property type="match status" value="1"/>
</dbReference>
<feature type="domain" description="Ribosome maturation protein SDO1/SBDS N-terminal" evidence="2">
    <location>
        <begin position="8"/>
        <end position="99"/>
    </location>
</feature>
<keyword evidence="4" id="KW-1185">Reference proteome</keyword>
<dbReference type="EMBL" id="BAAFGZ010000272">
    <property type="protein sequence ID" value="GAB0137364.1"/>
    <property type="molecule type" value="Genomic_DNA"/>
</dbReference>
<gene>
    <name evidence="3" type="primary">g5632</name>
    <name evidence="3" type="ORF">EsDP_00005632</name>
</gene>
<protein>
    <recommendedName>
        <fullName evidence="2">Ribosome maturation protein SDO1/SBDS N-terminal domain-containing protein</fullName>
    </recommendedName>
</protein>
<feature type="region of interest" description="Disordered" evidence="1">
    <location>
        <begin position="95"/>
        <end position="115"/>
    </location>
</feature>
<name>A0ABQ0CV89_9HYPO</name>
<sequence length="115" mass="13074">MTRGEATQSKVHFQGRHDDFLIFVDDVETYKKWLKGDTSIPLAQFVSSFKIFHTHKQGNQGTYDAAPKHILAAEFDTEDEDEVIKKILKEGTVHTMEMPARQGVTNDSMSSMKAR</sequence>
<evidence type="ECO:0000259" key="2">
    <source>
        <dbReference type="Pfam" id="PF01172"/>
    </source>
</evidence>
<dbReference type="InterPro" id="IPR019783">
    <property type="entry name" value="SDO1/SBDS_N"/>
</dbReference>
<organism evidence="3 4">
    <name type="scientific">Epichloe bromicola</name>
    <dbReference type="NCBI Taxonomy" id="79588"/>
    <lineage>
        <taxon>Eukaryota</taxon>
        <taxon>Fungi</taxon>
        <taxon>Dikarya</taxon>
        <taxon>Ascomycota</taxon>
        <taxon>Pezizomycotina</taxon>
        <taxon>Sordariomycetes</taxon>
        <taxon>Hypocreomycetidae</taxon>
        <taxon>Hypocreales</taxon>
        <taxon>Clavicipitaceae</taxon>
        <taxon>Epichloe</taxon>
    </lineage>
</organism>
<accession>A0ABQ0CV89</accession>
<evidence type="ECO:0000313" key="3">
    <source>
        <dbReference type="EMBL" id="GAB0137364.1"/>
    </source>
</evidence>
<dbReference type="Proteomes" id="UP001562357">
    <property type="component" value="Unassembled WGS sequence"/>
</dbReference>
<dbReference type="Gene3D" id="3.30.1250.10">
    <property type="entry name" value="Ribosome maturation protein SBDS, N-terminal domain"/>
    <property type="match status" value="1"/>
</dbReference>
<proteinExistence type="predicted"/>
<dbReference type="Pfam" id="PF01172">
    <property type="entry name" value="SBDS_N"/>
    <property type="match status" value="1"/>
</dbReference>
<evidence type="ECO:0000256" key="1">
    <source>
        <dbReference type="SAM" id="MobiDB-lite"/>
    </source>
</evidence>
<feature type="compositionally biased region" description="Polar residues" evidence="1">
    <location>
        <begin position="103"/>
        <end position="115"/>
    </location>
</feature>
<reference evidence="4" key="1">
    <citation type="submission" date="2024-06" db="EMBL/GenBank/DDBJ databases">
        <title>Draft Genome Sequences of Epichloe bromicola Strains Isolated from Elymus ciliaris.</title>
        <authorList>
            <consortium name="Epichloe bromicola genome sequencing consortium"/>
            <person name="Miura A."/>
            <person name="Imano S."/>
            <person name="Ashida A."/>
            <person name="Sato I."/>
            <person name="Chiba S."/>
            <person name="Tanaka A."/>
            <person name="Camagna M."/>
            <person name="Takemoto D."/>
        </authorList>
    </citation>
    <scope>NUCLEOTIDE SEQUENCE [LARGE SCALE GENOMIC DNA]</scope>
    <source>
        <strain evidence="4">DP</strain>
    </source>
</reference>
<comment type="caution">
    <text evidence="3">The sequence shown here is derived from an EMBL/GenBank/DDBJ whole genome shotgun (WGS) entry which is preliminary data.</text>
</comment>